<reference evidence="4" key="2">
    <citation type="journal article" date="2014" name="ISME J.">
        <title>Microbial stratification in low pH oxic and suboxic macroscopic growths along an acid mine drainage.</title>
        <authorList>
            <person name="Mendez-Garcia C."/>
            <person name="Mesa V."/>
            <person name="Sprenger R.R."/>
            <person name="Richter M."/>
            <person name="Diez M.S."/>
            <person name="Solano J."/>
            <person name="Bargiela R."/>
            <person name="Golyshina O.V."/>
            <person name="Manteca A."/>
            <person name="Ramos J.L."/>
            <person name="Gallego J.R."/>
            <person name="Llorente I."/>
            <person name="Martins Dos Santos V.A."/>
            <person name="Jensen O.N."/>
            <person name="Pelaez A.I."/>
            <person name="Sanchez J."/>
            <person name="Ferrer M."/>
        </authorList>
    </citation>
    <scope>NUCLEOTIDE SEQUENCE</scope>
</reference>
<name>T0ZPH8_9ZZZZ</name>
<feature type="domain" description="Glycosyl transferase family 3" evidence="3">
    <location>
        <begin position="12"/>
        <end position="169"/>
    </location>
</feature>
<dbReference type="Pfam" id="PF00591">
    <property type="entry name" value="Glycos_transf_3"/>
    <property type="match status" value="1"/>
</dbReference>
<evidence type="ECO:0000256" key="1">
    <source>
        <dbReference type="ARBA" id="ARBA00022676"/>
    </source>
</evidence>
<dbReference type="InterPro" id="IPR005940">
    <property type="entry name" value="Anthranilate_Pribosyl_Tfrase"/>
</dbReference>
<dbReference type="InterPro" id="IPR000312">
    <property type="entry name" value="Glycosyl_Trfase_fam3"/>
</dbReference>
<dbReference type="GO" id="GO:0000162">
    <property type="term" value="P:L-tryptophan biosynthetic process"/>
    <property type="evidence" value="ECO:0007669"/>
    <property type="project" value="InterPro"/>
</dbReference>
<accession>T0ZPH8</accession>
<dbReference type="PANTHER" id="PTHR43285:SF2">
    <property type="entry name" value="ANTHRANILATE PHOSPHORIBOSYLTRANSFERASE"/>
    <property type="match status" value="1"/>
</dbReference>
<dbReference type="EMBL" id="AUZX01010698">
    <property type="protein sequence ID" value="EQD46563.1"/>
    <property type="molecule type" value="Genomic_DNA"/>
</dbReference>
<comment type="caution">
    <text evidence="4">The sequence shown here is derived from an EMBL/GenBank/DDBJ whole genome shotgun (WGS) entry which is preliminary data.</text>
</comment>
<dbReference type="PANTHER" id="PTHR43285">
    <property type="entry name" value="ANTHRANILATE PHOSPHORIBOSYLTRANSFERASE"/>
    <property type="match status" value="1"/>
</dbReference>
<dbReference type="Gene3D" id="3.40.1030.10">
    <property type="entry name" value="Nucleoside phosphorylase/phosphoribosyltransferase catalytic domain"/>
    <property type="match status" value="1"/>
</dbReference>
<dbReference type="GO" id="GO:0005829">
    <property type="term" value="C:cytosol"/>
    <property type="evidence" value="ECO:0007669"/>
    <property type="project" value="TreeGrafter"/>
</dbReference>
<evidence type="ECO:0000313" key="4">
    <source>
        <dbReference type="EMBL" id="EQD46563.1"/>
    </source>
</evidence>
<protein>
    <submittedName>
        <fullName evidence="4">Anthranilate phosphoribosyltransferase</fullName>
    </submittedName>
</protein>
<dbReference type="GO" id="GO:0004048">
    <property type="term" value="F:anthranilate phosphoribosyltransferase activity"/>
    <property type="evidence" value="ECO:0007669"/>
    <property type="project" value="InterPro"/>
</dbReference>
<keyword evidence="1 4" id="KW-0328">Glycosyltransferase</keyword>
<dbReference type="InterPro" id="IPR035902">
    <property type="entry name" value="Nuc_phospho_transferase"/>
</dbReference>
<evidence type="ECO:0000259" key="3">
    <source>
        <dbReference type="Pfam" id="PF00591"/>
    </source>
</evidence>
<evidence type="ECO:0000256" key="2">
    <source>
        <dbReference type="ARBA" id="ARBA00022679"/>
    </source>
</evidence>
<dbReference type="SUPFAM" id="SSF52418">
    <property type="entry name" value="Nucleoside phosphorylase/phosphoribosyltransferase catalytic domain"/>
    <property type="match status" value="1"/>
</dbReference>
<keyword evidence="2 4" id="KW-0808">Transferase</keyword>
<gene>
    <name evidence="4" type="ORF">B1A_14575</name>
</gene>
<organism evidence="4">
    <name type="scientific">mine drainage metagenome</name>
    <dbReference type="NCBI Taxonomy" id="410659"/>
    <lineage>
        <taxon>unclassified sequences</taxon>
        <taxon>metagenomes</taxon>
        <taxon>ecological metagenomes</taxon>
    </lineage>
</organism>
<proteinExistence type="predicted"/>
<dbReference type="AlphaFoldDB" id="T0ZPH8"/>
<reference evidence="4" key="1">
    <citation type="submission" date="2013-08" db="EMBL/GenBank/DDBJ databases">
        <authorList>
            <person name="Mendez C."/>
            <person name="Richter M."/>
            <person name="Ferrer M."/>
            <person name="Sanchez J."/>
        </authorList>
    </citation>
    <scope>NUCLEOTIDE SEQUENCE</scope>
</reference>
<sequence length="178" mass="19705">MRPAFVQCIDLSALVVASEGVPVIKHGNRSSRGWTGSTDLLEAWGLPVARSRAFGQQTYRRFGIAFLHAPLYHPAVARLAAARRRVGQRTVFNLMGPLLTPVRPTYQLVGAPDRSSARLLVEGLRRRGVRWVVGLTSREGCDEVSPRNPTSLLWAVGRRRSSATLRPETLLEPSERRG</sequence>
<feature type="non-terminal residue" evidence="4">
    <location>
        <position position="178"/>
    </location>
</feature>